<protein>
    <submittedName>
        <fullName evidence="2">Uncharacterized protein</fullName>
    </submittedName>
</protein>
<evidence type="ECO:0000313" key="2">
    <source>
        <dbReference type="EMBL" id="OAE26986.1"/>
    </source>
</evidence>
<keyword evidence="3" id="KW-1185">Reference proteome</keyword>
<keyword evidence="1" id="KW-0472">Membrane</keyword>
<proteinExistence type="predicted"/>
<dbReference type="EMBL" id="LVLJ01002011">
    <property type="protein sequence ID" value="OAE26986.1"/>
    <property type="molecule type" value="Genomic_DNA"/>
</dbReference>
<feature type="transmembrane region" description="Helical" evidence="1">
    <location>
        <begin position="206"/>
        <end position="227"/>
    </location>
</feature>
<evidence type="ECO:0000256" key="1">
    <source>
        <dbReference type="SAM" id="Phobius"/>
    </source>
</evidence>
<evidence type="ECO:0000313" key="3">
    <source>
        <dbReference type="Proteomes" id="UP000077202"/>
    </source>
</evidence>
<dbReference type="AlphaFoldDB" id="A0A176W480"/>
<keyword evidence="1" id="KW-1133">Transmembrane helix</keyword>
<comment type="caution">
    <text evidence="2">The sequence shown here is derived from an EMBL/GenBank/DDBJ whole genome shotgun (WGS) entry which is preliminary data.</text>
</comment>
<name>A0A176W480_MARPO</name>
<organism evidence="2 3">
    <name type="scientific">Marchantia polymorpha subsp. ruderalis</name>
    <dbReference type="NCBI Taxonomy" id="1480154"/>
    <lineage>
        <taxon>Eukaryota</taxon>
        <taxon>Viridiplantae</taxon>
        <taxon>Streptophyta</taxon>
        <taxon>Embryophyta</taxon>
        <taxon>Marchantiophyta</taxon>
        <taxon>Marchantiopsida</taxon>
        <taxon>Marchantiidae</taxon>
        <taxon>Marchantiales</taxon>
        <taxon>Marchantiaceae</taxon>
        <taxon>Marchantia</taxon>
    </lineage>
</organism>
<reference evidence="2" key="1">
    <citation type="submission" date="2016-03" db="EMBL/GenBank/DDBJ databases">
        <title>Mechanisms controlling the formation of the plant cell surface in tip-growing cells are functionally conserved among land plants.</title>
        <authorList>
            <person name="Honkanen S."/>
            <person name="Jones V.A."/>
            <person name="Morieri G."/>
            <person name="Champion C."/>
            <person name="Hetherington A.J."/>
            <person name="Kelly S."/>
            <person name="Saint-Marcoux D."/>
            <person name="Proust H."/>
            <person name="Prescott H."/>
            <person name="Dolan L."/>
        </authorList>
    </citation>
    <scope>NUCLEOTIDE SEQUENCE [LARGE SCALE GENOMIC DNA]</scope>
    <source>
        <tissue evidence="2">Whole gametophyte</tissue>
    </source>
</reference>
<keyword evidence="1" id="KW-0812">Transmembrane</keyword>
<accession>A0A176W480</accession>
<sequence>MLSALQVTFVLRHTGAHPYSSQWYLWFLVPIPDFVMYLYEKLGKGIRRLQYFIPQGMKNINALIESAILEADRTGVKVISLGASNKVCQPQLSSLLMSKTFHEGNVDVLVPYPGIRLLSPDFSNQVEPIPIPVYNDVDDEPVPPIQYVRYLSFNGVETKNLSPPPNPDGTAVQEIENITCGNFSNYDNDDPNVEINRHAYCPQKEFLLSVILLMCLVMEISSVFYMFQLRDEKRPMKGEGVVEYYRENERNKLELFRIEHHFWGFELLKEYQGEREFFGTGGLG</sequence>
<gene>
    <name evidence="2" type="ORF">AXG93_2654s1060</name>
</gene>
<feature type="transmembrane region" description="Helical" evidence="1">
    <location>
        <begin position="23"/>
        <end position="39"/>
    </location>
</feature>
<dbReference type="Proteomes" id="UP000077202">
    <property type="component" value="Unassembled WGS sequence"/>
</dbReference>